<sequence>MHFALLNLKHFCIKNSLNKLSMNQLGKKDGLDWTKTRSMIRYIFRNTYIEIIICTKLEYTNEEKLIIFKQFHGSLLGGHAGLNT</sequence>
<accession>A0A6G0Y5B1</accession>
<proteinExistence type="predicted"/>
<protein>
    <submittedName>
        <fullName evidence="1">O-acetyl-ADP-ribose deacetylase 1-like</fullName>
    </submittedName>
</protein>
<reference evidence="1 2" key="1">
    <citation type="submission" date="2019-08" db="EMBL/GenBank/DDBJ databases">
        <title>Whole genome of Aphis craccivora.</title>
        <authorList>
            <person name="Voronova N.V."/>
            <person name="Shulinski R.S."/>
            <person name="Bandarenka Y.V."/>
            <person name="Zhorov D.G."/>
            <person name="Warner D."/>
        </authorList>
    </citation>
    <scope>NUCLEOTIDE SEQUENCE [LARGE SCALE GENOMIC DNA]</scope>
    <source>
        <strain evidence="1">180601</strain>
        <tissue evidence="1">Whole Body</tissue>
    </source>
</reference>
<dbReference type="Proteomes" id="UP000478052">
    <property type="component" value="Unassembled WGS sequence"/>
</dbReference>
<evidence type="ECO:0000313" key="2">
    <source>
        <dbReference type="Proteomes" id="UP000478052"/>
    </source>
</evidence>
<gene>
    <name evidence="1" type="ORF">FWK35_00023788</name>
</gene>
<dbReference type="InterPro" id="IPR043472">
    <property type="entry name" value="Macro_dom-like"/>
</dbReference>
<comment type="caution">
    <text evidence="1">The sequence shown here is derived from an EMBL/GenBank/DDBJ whole genome shotgun (WGS) entry which is preliminary data.</text>
</comment>
<keyword evidence="2" id="KW-1185">Reference proteome</keyword>
<evidence type="ECO:0000313" key="1">
    <source>
        <dbReference type="EMBL" id="KAF0749250.1"/>
    </source>
</evidence>
<dbReference type="EMBL" id="VUJU01006170">
    <property type="protein sequence ID" value="KAF0749250.1"/>
    <property type="molecule type" value="Genomic_DNA"/>
</dbReference>
<name>A0A6G0Y5B1_APHCR</name>
<dbReference type="Gene3D" id="3.40.220.10">
    <property type="entry name" value="Leucine Aminopeptidase, subunit E, domain 1"/>
    <property type="match status" value="1"/>
</dbReference>
<dbReference type="AlphaFoldDB" id="A0A6G0Y5B1"/>
<organism evidence="1 2">
    <name type="scientific">Aphis craccivora</name>
    <name type="common">Cowpea aphid</name>
    <dbReference type="NCBI Taxonomy" id="307492"/>
    <lineage>
        <taxon>Eukaryota</taxon>
        <taxon>Metazoa</taxon>
        <taxon>Ecdysozoa</taxon>
        <taxon>Arthropoda</taxon>
        <taxon>Hexapoda</taxon>
        <taxon>Insecta</taxon>
        <taxon>Pterygota</taxon>
        <taxon>Neoptera</taxon>
        <taxon>Paraneoptera</taxon>
        <taxon>Hemiptera</taxon>
        <taxon>Sternorrhyncha</taxon>
        <taxon>Aphidomorpha</taxon>
        <taxon>Aphidoidea</taxon>
        <taxon>Aphididae</taxon>
        <taxon>Aphidini</taxon>
        <taxon>Aphis</taxon>
        <taxon>Aphis</taxon>
    </lineage>
</organism>